<comment type="caution">
    <text evidence="1">The sequence shown here is derived from an EMBL/GenBank/DDBJ whole genome shotgun (WGS) entry which is preliminary data.</text>
</comment>
<dbReference type="AlphaFoldDB" id="A0AAD6PED7"/>
<protein>
    <submittedName>
        <fullName evidence="1">Uncharacterized protein</fullName>
    </submittedName>
</protein>
<dbReference type="Proteomes" id="UP001162972">
    <property type="component" value="Chromosome 1"/>
</dbReference>
<sequence>MVTVNSSSAFKEPGQQNHSQLSRSCMSFTAFSIAGIFLLKADHCSSFKLIPGRREKEKVEQNLYILAA</sequence>
<dbReference type="EMBL" id="JAPFFJ010000005">
    <property type="protein sequence ID" value="KAJ6426431.1"/>
    <property type="molecule type" value="Genomic_DNA"/>
</dbReference>
<reference evidence="1 2" key="1">
    <citation type="journal article" date="2023" name="Int. J. Mol. Sci.">
        <title>De Novo Assembly and Annotation of 11 Diverse Shrub Willow (Salix) Genomes Reveals Novel Gene Organization in Sex-Linked Regions.</title>
        <authorList>
            <person name="Hyden B."/>
            <person name="Feng K."/>
            <person name="Yates T.B."/>
            <person name="Jawdy S."/>
            <person name="Cereghino C."/>
            <person name="Smart L.B."/>
            <person name="Muchero W."/>
        </authorList>
    </citation>
    <scope>NUCLEOTIDE SEQUENCE [LARGE SCALE GENOMIC DNA]</scope>
    <source>
        <tissue evidence="1">Shoot tip</tissue>
    </source>
</reference>
<name>A0AAD6PED7_9ROSI</name>
<evidence type="ECO:0000313" key="1">
    <source>
        <dbReference type="EMBL" id="KAJ6426431.1"/>
    </source>
</evidence>
<organism evidence="1 2">
    <name type="scientific">Salix udensis</name>
    <dbReference type="NCBI Taxonomy" id="889485"/>
    <lineage>
        <taxon>Eukaryota</taxon>
        <taxon>Viridiplantae</taxon>
        <taxon>Streptophyta</taxon>
        <taxon>Embryophyta</taxon>
        <taxon>Tracheophyta</taxon>
        <taxon>Spermatophyta</taxon>
        <taxon>Magnoliopsida</taxon>
        <taxon>eudicotyledons</taxon>
        <taxon>Gunneridae</taxon>
        <taxon>Pentapetalae</taxon>
        <taxon>rosids</taxon>
        <taxon>fabids</taxon>
        <taxon>Malpighiales</taxon>
        <taxon>Salicaceae</taxon>
        <taxon>Saliceae</taxon>
        <taxon>Salix</taxon>
    </lineage>
</organism>
<accession>A0AAD6PED7</accession>
<keyword evidence="2" id="KW-1185">Reference proteome</keyword>
<gene>
    <name evidence="1" type="ORF">OIU84_022105</name>
</gene>
<proteinExistence type="predicted"/>
<evidence type="ECO:0000313" key="2">
    <source>
        <dbReference type="Proteomes" id="UP001162972"/>
    </source>
</evidence>